<evidence type="ECO:0000256" key="3">
    <source>
        <dbReference type="ARBA" id="ARBA00022833"/>
    </source>
</evidence>
<dbReference type="PROSITE" id="PS50808">
    <property type="entry name" value="ZF_BED"/>
    <property type="match status" value="1"/>
</dbReference>
<evidence type="ECO:0000313" key="10">
    <source>
        <dbReference type="EnsemblPlants" id="OB05G19470.1"/>
    </source>
</evidence>
<keyword evidence="4" id="KW-0805">Transcription regulation</keyword>
<sequence length="628" mass="71750">MAVEENKGTGEVQESVRVVIVCSEVADTAKRQQDKVEEGDQEKEGEQEKETKKRKAYSSRSDVWESYVKIKIGDELKKARCKFCKRELLCDTKRNGTSSLLSHLKVCKKNPNRNTDSSQSTLQVQPIKRDDSRGIISTWKFDLEDLKHTFAEMIIEDELPFAFCEYPGFRSFMAKACPRFIVSSRRRRTRIVAARCEVQKEKLKEFFKNYERGHKGEDIGKSLEQCLLQWGLDKVFTITVDNASANDDAVNYMRKVLNSSECSIAEVTDGLKEVDVSITHIRAAVKYIKNSTSRLDKFKKCAELAKFMKRLSLIPRYDEEYPYYALELGGEKGPGVVEPKDGVSAKKMAEFLKHFYDMTLHVSATQHATSNIFFHEIAELLLNIREWCSSDDKIKKDMGSRMLKNSDDKIKKDMGSRMLKKYCKCWRKPENMNMLIFIGVALDPRYKLSNHVKVGILVMFGEKSGNELWDSVRTCFHGLFHDYKKRYGPNDKAPQSVVSDQPRERGSLLMKAVIAENMKSANGAIGTSKTEAENTGAHVGDDFMSSLTPSMVEPLVCTQDWLRSSPPTSIEEDPEKLAQIEEELQYFNILLSSTVKAHMMDPRSTGRVVCQFKTALLRRLEQVHILCR</sequence>
<dbReference type="PANTHER" id="PTHR46481">
    <property type="entry name" value="ZINC FINGER BED DOMAIN-CONTAINING PROTEIN 4"/>
    <property type="match status" value="1"/>
</dbReference>
<dbReference type="PANTHER" id="PTHR46481:SF7">
    <property type="entry name" value="ZINC FINGER BED DOMAIN-CONTAINING PROTEIN RICESLEEPER 2-LIKE"/>
    <property type="match status" value="1"/>
</dbReference>
<name>J3M5S3_ORYBR</name>
<evidence type="ECO:0000256" key="1">
    <source>
        <dbReference type="ARBA" id="ARBA00022723"/>
    </source>
</evidence>
<feature type="compositionally biased region" description="Basic and acidic residues" evidence="8">
    <location>
        <begin position="28"/>
        <end position="51"/>
    </location>
</feature>
<dbReference type="eggNOG" id="KOG1121">
    <property type="taxonomic scope" value="Eukaryota"/>
</dbReference>
<keyword evidence="3" id="KW-0862">Zinc</keyword>
<proteinExistence type="predicted"/>
<dbReference type="InterPro" id="IPR025525">
    <property type="entry name" value="hAT-like_transposase_RNase-H"/>
</dbReference>
<dbReference type="InterPro" id="IPR036236">
    <property type="entry name" value="Znf_C2H2_sf"/>
</dbReference>
<evidence type="ECO:0000256" key="6">
    <source>
        <dbReference type="ARBA" id="ARBA00023163"/>
    </source>
</evidence>
<keyword evidence="2 7" id="KW-0863">Zinc-finger</keyword>
<feature type="domain" description="BED-type" evidence="9">
    <location>
        <begin position="58"/>
        <end position="114"/>
    </location>
</feature>
<evidence type="ECO:0000259" key="9">
    <source>
        <dbReference type="PROSITE" id="PS50808"/>
    </source>
</evidence>
<evidence type="ECO:0000313" key="11">
    <source>
        <dbReference type="Proteomes" id="UP000006038"/>
    </source>
</evidence>
<evidence type="ECO:0000256" key="2">
    <source>
        <dbReference type="ARBA" id="ARBA00022771"/>
    </source>
</evidence>
<reference evidence="10" key="1">
    <citation type="journal article" date="2013" name="Nat. Commun.">
        <title>Whole-genome sequencing of Oryza brachyantha reveals mechanisms underlying Oryza genome evolution.</title>
        <authorList>
            <person name="Chen J."/>
            <person name="Huang Q."/>
            <person name="Gao D."/>
            <person name="Wang J."/>
            <person name="Lang Y."/>
            <person name="Liu T."/>
            <person name="Li B."/>
            <person name="Bai Z."/>
            <person name="Luis Goicoechea J."/>
            <person name="Liang C."/>
            <person name="Chen C."/>
            <person name="Zhang W."/>
            <person name="Sun S."/>
            <person name="Liao Y."/>
            <person name="Zhang X."/>
            <person name="Yang L."/>
            <person name="Song C."/>
            <person name="Wang M."/>
            <person name="Shi J."/>
            <person name="Liu G."/>
            <person name="Liu J."/>
            <person name="Zhou H."/>
            <person name="Zhou W."/>
            <person name="Yu Q."/>
            <person name="An N."/>
            <person name="Chen Y."/>
            <person name="Cai Q."/>
            <person name="Wang B."/>
            <person name="Liu B."/>
            <person name="Min J."/>
            <person name="Huang Y."/>
            <person name="Wu H."/>
            <person name="Li Z."/>
            <person name="Zhang Y."/>
            <person name="Yin Y."/>
            <person name="Song W."/>
            <person name="Jiang J."/>
            <person name="Jackson S.A."/>
            <person name="Wing R.A."/>
            <person name="Wang J."/>
            <person name="Chen M."/>
        </authorList>
    </citation>
    <scope>NUCLEOTIDE SEQUENCE [LARGE SCALE GENOMIC DNA]</scope>
    <source>
        <strain evidence="10">cv. IRGC 101232</strain>
    </source>
</reference>
<keyword evidence="11" id="KW-1185">Reference proteome</keyword>
<dbReference type="Proteomes" id="UP000006038">
    <property type="component" value="Chromosome 5"/>
</dbReference>
<feature type="region of interest" description="Disordered" evidence="8">
    <location>
        <begin position="28"/>
        <end position="55"/>
    </location>
</feature>
<accession>J3M5S3</accession>
<dbReference type="InterPro" id="IPR052035">
    <property type="entry name" value="ZnF_BED_domain_contain"/>
</dbReference>
<dbReference type="HOGENOM" id="CLU_435735_0_0_1"/>
<evidence type="ECO:0000256" key="5">
    <source>
        <dbReference type="ARBA" id="ARBA00023125"/>
    </source>
</evidence>
<evidence type="ECO:0000256" key="8">
    <source>
        <dbReference type="SAM" id="MobiDB-lite"/>
    </source>
</evidence>
<organism evidence="10">
    <name type="scientific">Oryza brachyantha</name>
    <name type="common">malo sina</name>
    <dbReference type="NCBI Taxonomy" id="4533"/>
    <lineage>
        <taxon>Eukaryota</taxon>
        <taxon>Viridiplantae</taxon>
        <taxon>Streptophyta</taxon>
        <taxon>Embryophyta</taxon>
        <taxon>Tracheophyta</taxon>
        <taxon>Spermatophyta</taxon>
        <taxon>Magnoliopsida</taxon>
        <taxon>Liliopsida</taxon>
        <taxon>Poales</taxon>
        <taxon>Poaceae</taxon>
        <taxon>BOP clade</taxon>
        <taxon>Oryzoideae</taxon>
        <taxon>Oryzeae</taxon>
        <taxon>Oryzinae</taxon>
        <taxon>Oryza</taxon>
    </lineage>
</organism>
<dbReference type="SUPFAM" id="SSF53098">
    <property type="entry name" value="Ribonuclease H-like"/>
    <property type="match status" value="1"/>
</dbReference>
<dbReference type="SMART" id="SM00614">
    <property type="entry name" value="ZnF_BED"/>
    <property type="match status" value="1"/>
</dbReference>
<keyword evidence="1" id="KW-0479">Metal-binding</keyword>
<dbReference type="AlphaFoldDB" id="J3M5S3"/>
<dbReference type="OMA" id="QATEMRT"/>
<dbReference type="Pfam" id="PF14372">
    <property type="entry name" value="hAT-like_RNase-H"/>
    <property type="match status" value="1"/>
</dbReference>
<dbReference type="InterPro" id="IPR012337">
    <property type="entry name" value="RNaseH-like_sf"/>
</dbReference>
<dbReference type="GO" id="GO:0008270">
    <property type="term" value="F:zinc ion binding"/>
    <property type="evidence" value="ECO:0007669"/>
    <property type="project" value="UniProtKB-KW"/>
</dbReference>
<dbReference type="SUPFAM" id="SSF57667">
    <property type="entry name" value="beta-beta-alpha zinc fingers"/>
    <property type="match status" value="1"/>
</dbReference>
<dbReference type="InterPro" id="IPR003656">
    <property type="entry name" value="Znf_BED"/>
</dbReference>
<evidence type="ECO:0000256" key="7">
    <source>
        <dbReference type="PROSITE-ProRule" id="PRU00027"/>
    </source>
</evidence>
<dbReference type="Gramene" id="OB05G19470.1">
    <property type="protein sequence ID" value="OB05G19470.1"/>
    <property type="gene ID" value="OB05G19470"/>
</dbReference>
<keyword evidence="5" id="KW-0238">DNA-binding</keyword>
<dbReference type="EnsemblPlants" id="OB05G19470.1">
    <property type="protein sequence ID" value="OB05G19470.1"/>
    <property type="gene ID" value="OB05G19470"/>
</dbReference>
<reference evidence="10" key="2">
    <citation type="submission" date="2013-04" db="UniProtKB">
        <authorList>
            <consortium name="EnsemblPlants"/>
        </authorList>
    </citation>
    <scope>IDENTIFICATION</scope>
</reference>
<protein>
    <recommendedName>
        <fullName evidence="9">BED-type domain-containing protein</fullName>
    </recommendedName>
</protein>
<dbReference type="GO" id="GO:0003677">
    <property type="term" value="F:DNA binding"/>
    <property type="evidence" value="ECO:0007669"/>
    <property type="project" value="UniProtKB-KW"/>
</dbReference>
<keyword evidence="6" id="KW-0804">Transcription</keyword>
<evidence type="ECO:0000256" key="4">
    <source>
        <dbReference type="ARBA" id="ARBA00023015"/>
    </source>
</evidence>